<accession>L1LCR8</accession>
<dbReference type="Proteomes" id="UP000031512">
    <property type="component" value="Unassembled WGS sequence"/>
</dbReference>
<dbReference type="OrthoDB" id="10605452at2759"/>
<protein>
    <submittedName>
        <fullName evidence="1">Uncharacterized protein</fullName>
    </submittedName>
</protein>
<evidence type="ECO:0000313" key="1">
    <source>
        <dbReference type="EMBL" id="EKX73227.1"/>
    </source>
</evidence>
<gene>
    <name evidence="1" type="ORF">BEWA_052820</name>
</gene>
<dbReference type="EMBL" id="ACOU01000003">
    <property type="protein sequence ID" value="EKX73227.1"/>
    <property type="molecule type" value="Genomic_DNA"/>
</dbReference>
<dbReference type="InterPro" id="IPR007175">
    <property type="entry name" value="Rpr2/Snm1/Rpp21"/>
</dbReference>
<evidence type="ECO:0000313" key="2">
    <source>
        <dbReference type="Proteomes" id="UP000031512"/>
    </source>
</evidence>
<dbReference type="VEuPathDB" id="PiroplasmaDB:BEWA_052820"/>
<proteinExistence type="predicted"/>
<dbReference type="eggNOG" id="ENOG502QWY8">
    <property type="taxonomic scope" value="Eukaryota"/>
</dbReference>
<dbReference type="Pfam" id="PF04032">
    <property type="entry name" value="Rpr2"/>
    <property type="match status" value="1"/>
</dbReference>
<dbReference type="GeneID" id="15802834"/>
<dbReference type="AlphaFoldDB" id="L1LCR8"/>
<name>L1LCR8_THEEQ</name>
<dbReference type="KEGG" id="beq:BEWA_052820"/>
<reference evidence="1 2" key="1">
    <citation type="journal article" date="2012" name="BMC Genomics">
        <title>Comparative genomic analysis and phylogenetic position of Theileria equi.</title>
        <authorList>
            <person name="Kappmeyer L.S."/>
            <person name="Thiagarajan M."/>
            <person name="Herndon D.R."/>
            <person name="Ramsay J.D."/>
            <person name="Caler E."/>
            <person name="Djikeng A."/>
            <person name="Gillespie J.J."/>
            <person name="Lau A.O."/>
            <person name="Roalson E.H."/>
            <person name="Silva J.C."/>
            <person name="Silva M.G."/>
            <person name="Suarez C.E."/>
            <person name="Ueti M.W."/>
            <person name="Nene V.M."/>
            <person name="Mealey R.H."/>
            <person name="Knowles D.P."/>
            <person name="Brayton K.A."/>
        </authorList>
    </citation>
    <scope>NUCLEOTIDE SEQUENCE [LARGE SCALE GENOMIC DNA]</scope>
    <source>
        <strain evidence="1 2">WA</strain>
    </source>
</reference>
<dbReference type="GO" id="GO:0006396">
    <property type="term" value="P:RNA processing"/>
    <property type="evidence" value="ECO:0007669"/>
    <property type="project" value="InterPro"/>
</dbReference>
<comment type="caution">
    <text evidence="1">The sequence shown here is derived from an EMBL/GenBank/DDBJ whole genome shotgun (WGS) entry which is preliminary data.</text>
</comment>
<sequence>MSKADVELDESKLSPMEARISFLADAAILFAEEMPKVSHNMMRDALRFLKDSNMEIAAGHYLHICKRCGVVKVPCANTIVRCEKSNKRQRRKLKRRHRVKKIKEAGISVKIDSTMVHKNVMVLKYYIP</sequence>
<organism evidence="1 2">
    <name type="scientific">Theileria equi strain WA</name>
    <dbReference type="NCBI Taxonomy" id="1537102"/>
    <lineage>
        <taxon>Eukaryota</taxon>
        <taxon>Sar</taxon>
        <taxon>Alveolata</taxon>
        <taxon>Apicomplexa</taxon>
        <taxon>Aconoidasida</taxon>
        <taxon>Piroplasmida</taxon>
        <taxon>Theileriidae</taxon>
        <taxon>Theileria</taxon>
    </lineage>
</organism>
<keyword evidence="2" id="KW-1185">Reference proteome</keyword>
<dbReference type="RefSeq" id="XP_004832679.1">
    <property type="nucleotide sequence ID" value="XM_004832622.1"/>
</dbReference>